<feature type="region of interest" description="Disordered" evidence="1">
    <location>
        <begin position="354"/>
        <end position="408"/>
    </location>
</feature>
<organism evidence="2 3">
    <name type="scientific">Oryza sativa subsp. japonica</name>
    <name type="common">Rice</name>
    <dbReference type="NCBI Taxonomy" id="39947"/>
    <lineage>
        <taxon>Eukaryota</taxon>
        <taxon>Viridiplantae</taxon>
        <taxon>Streptophyta</taxon>
        <taxon>Embryophyta</taxon>
        <taxon>Tracheophyta</taxon>
        <taxon>Spermatophyta</taxon>
        <taxon>Magnoliopsida</taxon>
        <taxon>Liliopsida</taxon>
        <taxon>Poales</taxon>
        <taxon>Poaceae</taxon>
        <taxon>BOP clade</taxon>
        <taxon>Oryzoideae</taxon>
        <taxon>Oryzeae</taxon>
        <taxon>Oryzinae</taxon>
        <taxon>Oryza</taxon>
        <taxon>Oryza sativa</taxon>
    </lineage>
</organism>
<dbReference type="InParanoid" id="A0A0P0VTC4"/>
<evidence type="ECO:0000313" key="3">
    <source>
        <dbReference type="Proteomes" id="UP000059680"/>
    </source>
</evidence>
<name>A0A0P0VTC4_ORYSJ</name>
<gene>
    <name evidence="2" type="ordered locus">Os03g0162725</name>
    <name evidence="2" type="ORF">OSNPB_030162725</name>
</gene>
<feature type="region of interest" description="Disordered" evidence="1">
    <location>
        <begin position="423"/>
        <end position="484"/>
    </location>
</feature>
<feature type="compositionally biased region" description="Basic residues" evidence="1">
    <location>
        <begin position="424"/>
        <end position="462"/>
    </location>
</feature>
<proteinExistence type="predicted"/>
<reference evidence="2 3" key="2">
    <citation type="journal article" date="2013" name="Plant Cell Physiol.">
        <title>Rice Annotation Project Database (RAP-DB): an integrative and interactive database for rice genomics.</title>
        <authorList>
            <person name="Sakai H."/>
            <person name="Lee S.S."/>
            <person name="Tanaka T."/>
            <person name="Numa H."/>
            <person name="Kim J."/>
            <person name="Kawahara Y."/>
            <person name="Wakimoto H."/>
            <person name="Yang C.C."/>
            <person name="Iwamoto M."/>
            <person name="Abe T."/>
            <person name="Yamada Y."/>
            <person name="Muto A."/>
            <person name="Inokuchi H."/>
            <person name="Ikemura T."/>
            <person name="Matsumoto T."/>
            <person name="Sasaki T."/>
            <person name="Itoh T."/>
        </authorList>
    </citation>
    <scope>NUCLEOTIDE SEQUENCE [LARGE SCALE GENOMIC DNA]</scope>
    <source>
        <strain evidence="3">cv. Nipponbare</strain>
    </source>
</reference>
<sequence>AAIGAVVVVDDGHHLGHVHRQRVDVLRPRAGVPAGAAVDRPERLPDGAVALESGAERDLPHPVAAPDPPFRLAVGQLVPQRAARRVPEPVERHPRRLHVPRAQLQAPLQLVQHAAAPRVDAEVVERRGEVREVGLDAGGVAEHAAEHHRGEEPELLRQREHEGAQRRDVGAQRVAGDGHELLGQRHADVAGAVLLLRHARVAPVAGAAAVGAHRVHQLVLGAPPLGAPVGQEHRRAAHPEQRVGHQHRPVVAHVRVQRDVLRAHHQRVRLSVHLHEVLGEINGDDAGAAAHAAEVVGDDVVAEAVAVHDERGEGRRGAEEAGVDDDDADVGRRHAGLGEQLVDGAEDDGLRLLPRRAEAHVDGEREQRRREVGRLAEPRPLHHPPLERHALAGEVPREPEPADGLGARRLVRRRRLVPGEVHQVHRPRPRHGVRVRRRRAAPRHRHQRPRVLPRQRVQRRRGGAAGARRGEQQRDGEDARQVAADEAVVQRPSVVPRRLRHRPQQLPAVHCLTLPSSIGIE</sequence>
<protein>
    <submittedName>
        <fullName evidence="2">Os03g0162725 protein</fullName>
    </submittedName>
</protein>
<reference evidence="2 3" key="3">
    <citation type="journal article" date="2013" name="Rice">
        <title>Improvement of the Oryza sativa Nipponbare reference genome using next generation sequence and optical map data.</title>
        <authorList>
            <person name="Kawahara Y."/>
            <person name="de la Bastide M."/>
            <person name="Hamilton J.P."/>
            <person name="Kanamori H."/>
            <person name="McCombie W.R."/>
            <person name="Ouyang S."/>
            <person name="Schwartz D.C."/>
            <person name="Tanaka T."/>
            <person name="Wu J."/>
            <person name="Zhou S."/>
            <person name="Childs K.L."/>
            <person name="Davidson R.M."/>
            <person name="Lin H."/>
            <person name="Quesada-Ocampo L."/>
            <person name="Vaillancourt B."/>
            <person name="Sakai H."/>
            <person name="Lee S.S."/>
            <person name="Kim J."/>
            <person name="Numa H."/>
            <person name="Itoh T."/>
            <person name="Buell C.R."/>
            <person name="Matsumoto T."/>
        </authorList>
    </citation>
    <scope>NUCLEOTIDE SEQUENCE [LARGE SCALE GENOMIC DNA]</scope>
    <source>
        <strain evidence="3">cv. Nipponbare</strain>
    </source>
</reference>
<dbReference type="AlphaFoldDB" id="A0A0P0VTC4"/>
<feature type="compositionally biased region" description="Basic and acidic residues" evidence="1">
    <location>
        <begin position="468"/>
        <end position="480"/>
    </location>
</feature>
<dbReference type="eggNOG" id="ENOG502R73I">
    <property type="taxonomic scope" value="Eukaryota"/>
</dbReference>
<dbReference type="FunCoup" id="A0A0P0VTC4">
    <property type="interactions" value="2"/>
</dbReference>
<dbReference type="EMBL" id="AP014959">
    <property type="protein sequence ID" value="BAS82431.1"/>
    <property type="molecule type" value="Genomic_DNA"/>
</dbReference>
<feature type="compositionally biased region" description="Basic and acidic residues" evidence="1">
    <location>
        <begin position="355"/>
        <end position="400"/>
    </location>
</feature>
<feature type="non-terminal residue" evidence="2">
    <location>
        <position position="521"/>
    </location>
</feature>
<dbReference type="OMA" id="QDQRPHR"/>
<dbReference type="Gramene" id="Os03t0162725-00">
    <property type="protein sequence ID" value="Os03t0162725-00"/>
    <property type="gene ID" value="Os03g0162725"/>
</dbReference>
<dbReference type="Proteomes" id="UP000059680">
    <property type="component" value="Chromosome 3"/>
</dbReference>
<feature type="region of interest" description="Disordered" evidence="1">
    <location>
        <begin position="308"/>
        <end position="331"/>
    </location>
</feature>
<dbReference type="PaxDb" id="39947-A0A0P0VTC4"/>
<keyword evidence="3" id="KW-1185">Reference proteome</keyword>
<evidence type="ECO:0000256" key="1">
    <source>
        <dbReference type="SAM" id="MobiDB-lite"/>
    </source>
</evidence>
<feature type="compositionally biased region" description="Basic and acidic residues" evidence="1">
    <location>
        <begin position="308"/>
        <end position="319"/>
    </location>
</feature>
<reference evidence="3" key="1">
    <citation type="journal article" date="2005" name="Nature">
        <title>The map-based sequence of the rice genome.</title>
        <authorList>
            <consortium name="International rice genome sequencing project (IRGSP)"/>
            <person name="Matsumoto T."/>
            <person name="Wu J."/>
            <person name="Kanamori H."/>
            <person name="Katayose Y."/>
            <person name="Fujisawa M."/>
            <person name="Namiki N."/>
            <person name="Mizuno H."/>
            <person name="Yamamoto K."/>
            <person name="Antonio B.A."/>
            <person name="Baba T."/>
            <person name="Sakata K."/>
            <person name="Nagamura Y."/>
            <person name="Aoki H."/>
            <person name="Arikawa K."/>
            <person name="Arita K."/>
            <person name="Bito T."/>
            <person name="Chiden Y."/>
            <person name="Fujitsuka N."/>
            <person name="Fukunaka R."/>
            <person name="Hamada M."/>
            <person name="Harada C."/>
            <person name="Hayashi A."/>
            <person name="Hijishita S."/>
            <person name="Honda M."/>
            <person name="Hosokawa S."/>
            <person name="Ichikawa Y."/>
            <person name="Idonuma A."/>
            <person name="Iijima M."/>
            <person name="Ikeda M."/>
            <person name="Ikeno M."/>
            <person name="Ito K."/>
            <person name="Ito S."/>
            <person name="Ito T."/>
            <person name="Ito Y."/>
            <person name="Ito Y."/>
            <person name="Iwabuchi A."/>
            <person name="Kamiya K."/>
            <person name="Karasawa W."/>
            <person name="Kurita K."/>
            <person name="Katagiri S."/>
            <person name="Kikuta A."/>
            <person name="Kobayashi H."/>
            <person name="Kobayashi N."/>
            <person name="Machita K."/>
            <person name="Maehara T."/>
            <person name="Masukawa M."/>
            <person name="Mizubayashi T."/>
            <person name="Mukai Y."/>
            <person name="Nagasaki H."/>
            <person name="Nagata Y."/>
            <person name="Naito S."/>
            <person name="Nakashima M."/>
            <person name="Nakama Y."/>
            <person name="Nakamichi Y."/>
            <person name="Nakamura M."/>
            <person name="Meguro A."/>
            <person name="Negishi M."/>
            <person name="Ohta I."/>
            <person name="Ohta T."/>
            <person name="Okamoto M."/>
            <person name="Ono N."/>
            <person name="Saji S."/>
            <person name="Sakaguchi M."/>
            <person name="Sakai K."/>
            <person name="Shibata M."/>
            <person name="Shimokawa T."/>
            <person name="Song J."/>
            <person name="Takazaki Y."/>
            <person name="Terasawa K."/>
            <person name="Tsugane M."/>
            <person name="Tsuji K."/>
            <person name="Ueda S."/>
            <person name="Waki K."/>
            <person name="Yamagata H."/>
            <person name="Yamamoto M."/>
            <person name="Yamamoto S."/>
            <person name="Yamane H."/>
            <person name="Yoshiki S."/>
            <person name="Yoshihara R."/>
            <person name="Yukawa K."/>
            <person name="Zhong H."/>
            <person name="Yano M."/>
            <person name="Yuan Q."/>
            <person name="Ouyang S."/>
            <person name="Liu J."/>
            <person name="Jones K.M."/>
            <person name="Gansberger K."/>
            <person name="Moffat K."/>
            <person name="Hill J."/>
            <person name="Bera J."/>
            <person name="Fadrosh D."/>
            <person name="Jin S."/>
            <person name="Johri S."/>
            <person name="Kim M."/>
            <person name="Overton L."/>
            <person name="Reardon M."/>
            <person name="Tsitrin T."/>
            <person name="Vuong H."/>
            <person name="Weaver B."/>
            <person name="Ciecko A."/>
            <person name="Tallon L."/>
            <person name="Jackson J."/>
            <person name="Pai G."/>
            <person name="Aken S.V."/>
            <person name="Utterback T."/>
            <person name="Reidmuller S."/>
            <person name="Feldblyum T."/>
            <person name="Hsiao J."/>
            <person name="Zismann V."/>
            <person name="Iobst S."/>
            <person name="de Vazeille A.R."/>
            <person name="Buell C.R."/>
            <person name="Ying K."/>
            <person name="Li Y."/>
            <person name="Lu T."/>
            <person name="Huang Y."/>
            <person name="Zhao Q."/>
            <person name="Feng Q."/>
            <person name="Zhang L."/>
            <person name="Zhu J."/>
            <person name="Weng Q."/>
            <person name="Mu J."/>
            <person name="Lu Y."/>
            <person name="Fan D."/>
            <person name="Liu Y."/>
            <person name="Guan J."/>
            <person name="Zhang Y."/>
            <person name="Yu S."/>
            <person name="Liu X."/>
            <person name="Zhang Y."/>
            <person name="Hong G."/>
            <person name="Han B."/>
            <person name="Choisne N."/>
            <person name="Demange N."/>
            <person name="Orjeda G."/>
            <person name="Samain S."/>
            <person name="Cattolico L."/>
            <person name="Pelletier E."/>
            <person name="Couloux A."/>
            <person name="Segurens B."/>
            <person name="Wincker P."/>
            <person name="D'Hont A."/>
            <person name="Scarpelli C."/>
            <person name="Weissenbach J."/>
            <person name="Salanoubat M."/>
            <person name="Quetier F."/>
            <person name="Yu Y."/>
            <person name="Kim H.R."/>
            <person name="Rambo T."/>
            <person name="Currie J."/>
            <person name="Collura K."/>
            <person name="Luo M."/>
            <person name="Yang T."/>
            <person name="Ammiraju J.S.S."/>
            <person name="Engler F."/>
            <person name="Soderlund C."/>
            <person name="Wing R.A."/>
            <person name="Palmer L.E."/>
            <person name="de la Bastide M."/>
            <person name="Spiegel L."/>
            <person name="Nascimento L."/>
            <person name="Zutavern T."/>
            <person name="O'Shaughnessy A."/>
            <person name="Dike S."/>
            <person name="Dedhia N."/>
            <person name="Preston R."/>
            <person name="Balija V."/>
            <person name="McCombie W.R."/>
            <person name="Chow T."/>
            <person name="Chen H."/>
            <person name="Chung M."/>
            <person name="Chen C."/>
            <person name="Shaw J."/>
            <person name="Wu H."/>
            <person name="Hsiao K."/>
            <person name="Chao Y."/>
            <person name="Chu M."/>
            <person name="Cheng C."/>
            <person name="Hour A."/>
            <person name="Lee P."/>
            <person name="Lin S."/>
            <person name="Lin Y."/>
            <person name="Liou J."/>
            <person name="Liu S."/>
            <person name="Hsing Y."/>
            <person name="Raghuvanshi S."/>
            <person name="Mohanty A."/>
            <person name="Bharti A.K."/>
            <person name="Gaur A."/>
            <person name="Gupta V."/>
            <person name="Kumar D."/>
            <person name="Ravi V."/>
            <person name="Vij S."/>
            <person name="Kapur A."/>
            <person name="Khurana P."/>
            <person name="Khurana P."/>
            <person name="Khurana J.P."/>
            <person name="Tyagi A.K."/>
            <person name="Gaikwad K."/>
            <person name="Singh A."/>
            <person name="Dalal V."/>
            <person name="Srivastava S."/>
            <person name="Dixit A."/>
            <person name="Pal A.K."/>
            <person name="Ghazi I.A."/>
            <person name="Yadav M."/>
            <person name="Pandit A."/>
            <person name="Bhargava A."/>
            <person name="Sureshbabu K."/>
            <person name="Batra K."/>
            <person name="Sharma T.R."/>
            <person name="Mohapatra T."/>
            <person name="Singh N.K."/>
            <person name="Messing J."/>
            <person name="Nelson A.B."/>
            <person name="Fuks G."/>
            <person name="Kavchok S."/>
            <person name="Keizer G."/>
            <person name="Linton E."/>
            <person name="Llaca V."/>
            <person name="Song R."/>
            <person name="Tanyolac B."/>
            <person name="Young S."/>
            <person name="Ho-Il K."/>
            <person name="Hahn J.H."/>
            <person name="Sangsakoo G."/>
            <person name="Vanavichit A."/>
            <person name="de Mattos Luiz.A.T."/>
            <person name="Zimmer P.D."/>
            <person name="Malone G."/>
            <person name="Dellagostin O."/>
            <person name="de Oliveira A.C."/>
            <person name="Bevan M."/>
            <person name="Bancroft I."/>
            <person name="Minx P."/>
            <person name="Cordum H."/>
            <person name="Wilson R."/>
            <person name="Cheng Z."/>
            <person name="Jin W."/>
            <person name="Jiang J."/>
            <person name="Leong S.A."/>
            <person name="Iwama H."/>
            <person name="Gojobori T."/>
            <person name="Itoh T."/>
            <person name="Niimura Y."/>
            <person name="Fujii Y."/>
            <person name="Habara T."/>
            <person name="Sakai H."/>
            <person name="Sato Y."/>
            <person name="Wilson G."/>
            <person name="Kumar K."/>
            <person name="McCouch S."/>
            <person name="Juretic N."/>
            <person name="Hoen D."/>
            <person name="Wright S."/>
            <person name="Bruskiewich R."/>
            <person name="Bureau T."/>
            <person name="Miyao A."/>
            <person name="Hirochika H."/>
            <person name="Nishikawa T."/>
            <person name="Kadowaki K."/>
            <person name="Sugiura M."/>
            <person name="Burr B."/>
            <person name="Sasaki T."/>
        </authorList>
    </citation>
    <scope>NUCLEOTIDE SEQUENCE [LARGE SCALE GENOMIC DNA]</scope>
    <source>
        <strain evidence="3">cv. Nipponbare</strain>
    </source>
</reference>
<feature type="non-terminal residue" evidence="2">
    <location>
        <position position="1"/>
    </location>
</feature>
<accession>A0A0P0VTC4</accession>
<evidence type="ECO:0000313" key="2">
    <source>
        <dbReference type="EMBL" id="BAS82431.1"/>
    </source>
</evidence>